<proteinExistence type="predicted"/>
<name>A0A504YPR0_FASGI</name>
<sequence>MNLGFTFLIVLLAINASYCAQQQHLFNVDCNRAMRKIVGVCYDWAAESQRCKVPRNSAVDVVTMYCKKCGKCQRYAHKCLYKNYSLSPTNQCSAAQQMVRQLKRMYNW</sequence>
<gene>
    <name evidence="2" type="ORF">FGIG_10587</name>
</gene>
<accession>A0A504YPR0</accession>
<keyword evidence="3" id="KW-1185">Reference proteome</keyword>
<feature type="signal peptide" evidence="1">
    <location>
        <begin position="1"/>
        <end position="19"/>
    </location>
</feature>
<dbReference type="OrthoDB" id="10340484at2759"/>
<evidence type="ECO:0000313" key="2">
    <source>
        <dbReference type="EMBL" id="TPP59830.1"/>
    </source>
</evidence>
<dbReference type="AlphaFoldDB" id="A0A504YPR0"/>
<keyword evidence="1" id="KW-0732">Signal</keyword>
<dbReference type="Proteomes" id="UP000316759">
    <property type="component" value="Unassembled WGS sequence"/>
</dbReference>
<reference evidence="2 3" key="1">
    <citation type="submission" date="2019-04" db="EMBL/GenBank/DDBJ databases">
        <title>Annotation for the trematode Fasciola gigantica.</title>
        <authorList>
            <person name="Choi Y.-J."/>
        </authorList>
    </citation>
    <scope>NUCLEOTIDE SEQUENCE [LARGE SCALE GENOMIC DNA]</scope>
    <source>
        <strain evidence="2">Uganda_cow_1</strain>
    </source>
</reference>
<evidence type="ECO:0000256" key="1">
    <source>
        <dbReference type="SAM" id="SignalP"/>
    </source>
</evidence>
<feature type="chain" id="PRO_5021284967" evidence="1">
    <location>
        <begin position="20"/>
        <end position="108"/>
    </location>
</feature>
<evidence type="ECO:0000313" key="3">
    <source>
        <dbReference type="Proteomes" id="UP000316759"/>
    </source>
</evidence>
<protein>
    <submittedName>
        <fullName evidence="2">Uncharacterized protein</fullName>
    </submittedName>
</protein>
<organism evidence="2 3">
    <name type="scientific">Fasciola gigantica</name>
    <name type="common">Giant liver fluke</name>
    <dbReference type="NCBI Taxonomy" id="46835"/>
    <lineage>
        <taxon>Eukaryota</taxon>
        <taxon>Metazoa</taxon>
        <taxon>Spiralia</taxon>
        <taxon>Lophotrochozoa</taxon>
        <taxon>Platyhelminthes</taxon>
        <taxon>Trematoda</taxon>
        <taxon>Digenea</taxon>
        <taxon>Plagiorchiida</taxon>
        <taxon>Echinostomata</taxon>
        <taxon>Echinostomatoidea</taxon>
        <taxon>Fasciolidae</taxon>
        <taxon>Fasciola</taxon>
    </lineage>
</organism>
<dbReference type="EMBL" id="SUNJ01010188">
    <property type="protein sequence ID" value="TPP59830.1"/>
    <property type="molecule type" value="Genomic_DNA"/>
</dbReference>
<comment type="caution">
    <text evidence="2">The sequence shown here is derived from an EMBL/GenBank/DDBJ whole genome shotgun (WGS) entry which is preliminary data.</text>
</comment>